<dbReference type="InterPro" id="IPR013083">
    <property type="entry name" value="Znf_RING/FYVE/PHD"/>
</dbReference>
<dbReference type="InterPro" id="IPR027370">
    <property type="entry name" value="Znf-RING_euk"/>
</dbReference>
<evidence type="ECO:0000313" key="6">
    <source>
        <dbReference type="EMBL" id="JAC92537.1"/>
    </source>
</evidence>
<evidence type="ECO:0000259" key="5">
    <source>
        <dbReference type="Pfam" id="PF13445"/>
    </source>
</evidence>
<accession>A0A090X841</accession>
<feature type="compositionally biased region" description="Polar residues" evidence="4">
    <location>
        <begin position="105"/>
        <end position="120"/>
    </location>
</feature>
<evidence type="ECO:0000256" key="1">
    <source>
        <dbReference type="ARBA" id="ARBA00022723"/>
    </source>
</evidence>
<dbReference type="Pfam" id="PF13445">
    <property type="entry name" value="zf-RING_UBOX"/>
    <property type="match status" value="1"/>
</dbReference>
<organism evidence="6">
    <name type="scientific">Ixodes ricinus</name>
    <name type="common">Common tick</name>
    <name type="synonym">Acarus ricinus</name>
    <dbReference type="NCBI Taxonomy" id="34613"/>
    <lineage>
        <taxon>Eukaryota</taxon>
        <taxon>Metazoa</taxon>
        <taxon>Ecdysozoa</taxon>
        <taxon>Arthropoda</taxon>
        <taxon>Chelicerata</taxon>
        <taxon>Arachnida</taxon>
        <taxon>Acari</taxon>
        <taxon>Parasitiformes</taxon>
        <taxon>Ixodida</taxon>
        <taxon>Ixodoidea</taxon>
        <taxon>Ixodidae</taxon>
        <taxon>Ixodinae</taxon>
        <taxon>Ixodes</taxon>
    </lineage>
</organism>
<evidence type="ECO:0000256" key="2">
    <source>
        <dbReference type="ARBA" id="ARBA00022771"/>
    </source>
</evidence>
<keyword evidence="3" id="KW-0862">Zinc</keyword>
<feature type="non-terminal residue" evidence="6">
    <location>
        <position position="1"/>
    </location>
</feature>
<protein>
    <submittedName>
        <fullName evidence="6">Putative secreted protein</fullName>
    </submittedName>
</protein>
<name>A0A090X841_IXORI</name>
<dbReference type="InterPro" id="IPR017907">
    <property type="entry name" value="Znf_RING_CS"/>
</dbReference>
<sequence length="158" mass="17682">DGAKPEVASLRVAEFSDVLDWRPMMFQEPVIAQRACALCGVVYKTAVRLPCAHTLCTKCLARVRRQRRRMPRRPGNRSARKILRSWSYLSEYILKRKNGEVATKSGRSSNIPSIGTTLCRSTKGRMESHGPGTSSDGIAGTYAPKDLSHYILLHFSKM</sequence>
<proteinExistence type="evidence at transcript level"/>
<keyword evidence="2" id="KW-0863">Zinc-finger</keyword>
<feature type="domain" description="Zinc finger RING-type eukaryotic" evidence="5">
    <location>
        <begin position="36"/>
        <end position="66"/>
    </location>
</feature>
<keyword evidence="1" id="KW-0479">Metal-binding</keyword>
<feature type="region of interest" description="Disordered" evidence="4">
    <location>
        <begin position="103"/>
        <end position="138"/>
    </location>
</feature>
<dbReference type="EMBL" id="GBIH01002173">
    <property type="protein sequence ID" value="JAC92537.1"/>
    <property type="molecule type" value="mRNA"/>
</dbReference>
<reference evidence="6" key="1">
    <citation type="journal article" date="2015" name="PLoS Negl. Trop. Dis.">
        <title>Deep Sequencing Analysis of the Ixodes ricinus Haemocytome.</title>
        <authorList>
            <person name="Kotsyfakis M."/>
            <person name="Kopacek P."/>
            <person name="Franta Z."/>
            <person name="Pedra J.H."/>
            <person name="Ribeiro J.M."/>
        </authorList>
    </citation>
    <scope>NUCLEOTIDE SEQUENCE</scope>
</reference>
<dbReference type="GO" id="GO:0008270">
    <property type="term" value="F:zinc ion binding"/>
    <property type="evidence" value="ECO:0007669"/>
    <property type="project" value="UniProtKB-KW"/>
</dbReference>
<dbReference type="AlphaFoldDB" id="A0A090X841"/>
<evidence type="ECO:0000256" key="3">
    <source>
        <dbReference type="ARBA" id="ARBA00022833"/>
    </source>
</evidence>
<dbReference type="SUPFAM" id="SSF57850">
    <property type="entry name" value="RING/U-box"/>
    <property type="match status" value="1"/>
</dbReference>
<dbReference type="PROSITE" id="PS00518">
    <property type="entry name" value="ZF_RING_1"/>
    <property type="match status" value="1"/>
</dbReference>
<dbReference type="Gene3D" id="3.30.40.10">
    <property type="entry name" value="Zinc/RING finger domain, C3HC4 (zinc finger)"/>
    <property type="match status" value="1"/>
</dbReference>
<evidence type="ECO:0000256" key="4">
    <source>
        <dbReference type="SAM" id="MobiDB-lite"/>
    </source>
</evidence>